<dbReference type="GO" id="GO:0005524">
    <property type="term" value="F:ATP binding"/>
    <property type="evidence" value="ECO:0007669"/>
    <property type="project" value="UniProtKB-KW"/>
</dbReference>
<dbReference type="CDD" id="cd03215">
    <property type="entry name" value="ABC_Carb_Monos_II"/>
    <property type="match status" value="1"/>
</dbReference>
<evidence type="ECO:0000256" key="5">
    <source>
        <dbReference type="ARBA" id="ARBA00022741"/>
    </source>
</evidence>
<feature type="domain" description="ABC transporter" evidence="9">
    <location>
        <begin position="9"/>
        <end position="245"/>
    </location>
</feature>
<dbReference type="Proteomes" id="UP001347146">
    <property type="component" value="Unassembled WGS sequence"/>
</dbReference>
<feature type="domain" description="ABC transporter" evidence="9">
    <location>
        <begin position="277"/>
        <end position="521"/>
    </location>
</feature>
<dbReference type="SMART" id="SM00382">
    <property type="entry name" value="AAA"/>
    <property type="match status" value="2"/>
</dbReference>
<gene>
    <name evidence="10" type="ORF">VZC37_21905</name>
</gene>
<keyword evidence="8" id="KW-0472">Membrane</keyword>
<keyword evidence="4" id="KW-0677">Repeat</keyword>
<dbReference type="PROSITE" id="PS00211">
    <property type="entry name" value="ABC_TRANSPORTER_1"/>
    <property type="match status" value="1"/>
</dbReference>
<dbReference type="InterPro" id="IPR003593">
    <property type="entry name" value="AAA+_ATPase"/>
</dbReference>
<dbReference type="SUPFAM" id="SSF52540">
    <property type="entry name" value="P-loop containing nucleoside triphosphate hydrolases"/>
    <property type="match status" value="2"/>
</dbReference>
<comment type="caution">
    <text evidence="10">The sequence shown here is derived from an EMBL/GenBank/DDBJ whole genome shotgun (WGS) entry which is preliminary data.</text>
</comment>
<dbReference type="PANTHER" id="PTHR43790:SF3">
    <property type="entry name" value="D-ALLOSE IMPORT ATP-BINDING PROTEIN ALSA-RELATED"/>
    <property type="match status" value="1"/>
</dbReference>
<dbReference type="CDD" id="cd03216">
    <property type="entry name" value="ABC_Carb_Monos_I"/>
    <property type="match status" value="1"/>
</dbReference>
<keyword evidence="11" id="KW-1185">Reference proteome</keyword>
<name>A0ABU7MK67_9ACTN</name>
<dbReference type="RefSeq" id="WP_330435746.1">
    <property type="nucleotide sequence ID" value="NZ_JAZDUF010000008.1"/>
</dbReference>
<evidence type="ECO:0000256" key="3">
    <source>
        <dbReference type="ARBA" id="ARBA00022597"/>
    </source>
</evidence>
<keyword evidence="5" id="KW-0547">Nucleotide-binding</keyword>
<keyword evidence="2" id="KW-1003">Cell membrane</keyword>
<keyword evidence="6 10" id="KW-0067">ATP-binding</keyword>
<dbReference type="PANTHER" id="PTHR43790">
    <property type="entry name" value="CARBOHYDRATE TRANSPORT ATP-BINDING PROTEIN MG119-RELATED"/>
    <property type="match status" value="1"/>
</dbReference>
<dbReference type="PROSITE" id="PS50893">
    <property type="entry name" value="ABC_TRANSPORTER_2"/>
    <property type="match status" value="2"/>
</dbReference>
<evidence type="ECO:0000256" key="8">
    <source>
        <dbReference type="ARBA" id="ARBA00023136"/>
    </source>
</evidence>
<evidence type="ECO:0000313" key="10">
    <source>
        <dbReference type="EMBL" id="MEE3853006.1"/>
    </source>
</evidence>
<keyword evidence="7" id="KW-1278">Translocase</keyword>
<dbReference type="InterPro" id="IPR050107">
    <property type="entry name" value="ABC_carbohydrate_import_ATPase"/>
</dbReference>
<evidence type="ECO:0000256" key="2">
    <source>
        <dbReference type="ARBA" id="ARBA00022475"/>
    </source>
</evidence>
<evidence type="ECO:0000256" key="1">
    <source>
        <dbReference type="ARBA" id="ARBA00022448"/>
    </source>
</evidence>
<evidence type="ECO:0000256" key="4">
    <source>
        <dbReference type="ARBA" id="ARBA00022737"/>
    </source>
</evidence>
<dbReference type="Pfam" id="PF00005">
    <property type="entry name" value="ABC_tran"/>
    <property type="match status" value="2"/>
</dbReference>
<keyword evidence="1" id="KW-0813">Transport</keyword>
<dbReference type="InterPro" id="IPR003439">
    <property type="entry name" value="ABC_transporter-like_ATP-bd"/>
</dbReference>
<evidence type="ECO:0000313" key="11">
    <source>
        <dbReference type="Proteomes" id="UP001347146"/>
    </source>
</evidence>
<evidence type="ECO:0000256" key="7">
    <source>
        <dbReference type="ARBA" id="ARBA00022967"/>
    </source>
</evidence>
<reference evidence="10 11" key="1">
    <citation type="submission" date="2024-01" db="EMBL/GenBank/DDBJ databases">
        <title>Draft genome sequence of Gordonia sp. LSe1-13.</title>
        <authorList>
            <person name="Suphannarot A."/>
            <person name="Mingma R."/>
        </authorList>
    </citation>
    <scope>NUCLEOTIDE SEQUENCE [LARGE SCALE GENOMIC DNA]</scope>
    <source>
        <strain evidence="10 11">LSe1-13</strain>
    </source>
</reference>
<evidence type="ECO:0000259" key="9">
    <source>
        <dbReference type="PROSITE" id="PS50893"/>
    </source>
</evidence>
<sequence>MSDKDSPAIEITDVCMDFGPMRALNQVSLTVATGSVHAFVGENGAGKSTTLGIVAGRIAPTSGRVEVEGNELRYGDPRACRKAGVVAIYQELTIVPTLTAEANVFLGQDLSRRGMLADRDMRARYVEMCERFGIAPAPARTPASKLSVAEQQILEILRAVVSEARIILFDEPTAALAEPEREALFRLMQTLREEGATLVLVTHNLDEVLNLSDTITVFRDGEVTTTRPRSEFTKRLLVNAMLGDTADDRVLHEIVDELVEDIEQSSAAATSDDQGKQRGTPLLAAREVTVPDAVTDLEIEVHPGEIVGIGGLVGSGRTTLLRALAGVEERSSGRLWLDGDEVAWPRTVRRALKHGIAMIPEDRKSQGLVMSMSAMENIALSNLRGATRRGMLTDKSIRAVTENEATSFGFSSKRLDAAAGQLSGGNQQKLLLARWSYVRPRVLLADEPTRGIDVGAKAEILKSLEAMAAAGVGIVIVSSELEEVAAISDRVIVLSEGRMSGVLHRTDDQPVRTSDILHLAFNSAEPVAAHAGTAPTPSSSNQG</sequence>
<dbReference type="Gene3D" id="3.40.50.300">
    <property type="entry name" value="P-loop containing nucleotide triphosphate hydrolases"/>
    <property type="match status" value="2"/>
</dbReference>
<accession>A0ABU7MK67</accession>
<protein>
    <submittedName>
        <fullName evidence="10">Sugar ABC transporter ATP-binding protein</fullName>
    </submittedName>
</protein>
<dbReference type="EMBL" id="JAZDUF010000008">
    <property type="protein sequence ID" value="MEE3853006.1"/>
    <property type="molecule type" value="Genomic_DNA"/>
</dbReference>
<evidence type="ECO:0000256" key="6">
    <source>
        <dbReference type="ARBA" id="ARBA00022840"/>
    </source>
</evidence>
<keyword evidence="3" id="KW-0762">Sugar transport</keyword>
<organism evidence="10 11">
    <name type="scientific">Gordonia sesuvii</name>
    <dbReference type="NCBI Taxonomy" id="3116777"/>
    <lineage>
        <taxon>Bacteria</taxon>
        <taxon>Bacillati</taxon>
        <taxon>Actinomycetota</taxon>
        <taxon>Actinomycetes</taxon>
        <taxon>Mycobacteriales</taxon>
        <taxon>Gordoniaceae</taxon>
        <taxon>Gordonia</taxon>
    </lineage>
</organism>
<proteinExistence type="predicted"/>
<dbReference type="InterPro" id="IPR017871">
    <property type="entry name" value="ABC_transporter-like_CS"/>
</dbReference>
<dbReference type="InterPro" id="IPR027417">
    <property type="entry name" value="P-loop_NTPase"/>
</dbReference>